<comment type="caution">
    <text evidence="1">The sequence shown here is derived from an EMBL/GenBank/DDBJ whole genome shotgun (WGS) entry which is preliminary data.</text>
</comment>
<protein>
    <submittedName>
        <fullName evidence="1">Phage tail protein</fullName>
    </submittedName>
</protein>
<proteinExistence type="predicted"/>
<name>A0AC61S9E3_9EURY</name>
<reference evidence="1" key="1">
    <citation type="submission" date="2018-09" db="EMBL/GenBank/DDBJ databases">
        <title>A genomic encyclopedia of anaerobic methanotrophic archaea.</title>
        <authorList>
            <person name="Skennerton C.T."/>
            <person name="Chadwick G.L."/>
            <person name="Laso-Perez R."/>
            <person name="Leu A.O."/>
            <person name="Speth D.R."/>
            <person name="Yu H."/>
            <person name="Morgan-Lang C."/>
            <person name="Hatzenpichler R."/>
            <person name="Goudeau D."/>
            <person name="Malmstrom R."/>
            <person name="Woyke T."/>
            <person name="Hallam S."/>
            <person name="Tyson G.W."/>
            <person name="Wegener G."/>
            <person name="Boetius A."/>
            <person name="Orphan V.J."/>
        </authorList>
    </citation>
    <scope>NUCLEOTIDE SEQUENCE</scope>
    <source>
        <strain evidence="1">CONS3730D10UFb2</strain>
    </source>
</reference>
<sequence>MTRQDPYRQFRFRIDGIDQAGFSECSFADTTTDPVEYREGDEPPVFRKLSGLTKYGNITLKWGITDSMDLYDWRQRVIDHGAEGERKDISIVLIDEAGNDKARWEIFRAWPSKYDPPDFSGKGNEVAIESLEIVHEGFKRDK</sequence>
<dbReference type="Proteomes" id="UP000315423">
    <property type="component" value="Unassembled WGS sequence"/>
</dbReference>
<organism evidence="1 2">
    <name type="scientific">Candidatus Methanomarinus sp</name>
    <dbReference type="NCBI Taxonomy" id="3386244"/>
    <lineage>
        <taxon>Archaea</taxon>
        <taxon>Methanobacteriati</taxon>
        <taxon>Methanobacteriota</taxon>
        <taxon>Stenosarchaea group</taxon>
        <taxon>Methanomicrobia</taxon>
        <taxon>Methanosarcinales</taxon>
        <taxon>ANME-2 cluster</taxon>
        <taxon>Candidatus Methanocomedenaceae</taxon>
        <taxon>Candidatus Methanomarinus</taxon>
    </lineage>
</organism>
<gene>
    <name evidence="1" type="ORF">C5S46_07365</name>
</gene>
<accession>A0AC61S9E3</accession>
<dbReference type="EMBL" id="QYBA01000253">
    <property type="protein sequence ID" value="TKY91145.1"/>
    <property type="molecule type" value="Genomic_DNA"/>
</dbReference>
<evidence type="ECO:0000313" key="2">
    <source>
        <dbReference type="Proteomes" id="UP000315423"/>
    </source>
</evidence>
<evidence type="ECO:0000313" key="1">
    <source>
        <dbReference type="EMBL" id="TKY91145.1"/>
    </source>
</evidence>